<name>A0A6A5TLW6_9PLEO</name>
<sequence length="95" mass="10681">MASRRRRLVGNTKTFAKFGIMWMCVCGSTPFCCYATRNRIYAVYGCGNCSSQTILAPACRHYKCHRSAQTAPEFVNVFVQASGVRTEHLVGHDKR</sequence>
<dbReference type="EMBL" id="ML977001">
    <property type="protein sequence ID" value="KAF1953873.1"/>
    <property type="molecule type" value="Genomic_DNA"/>
</dbReference>
<evidence type="ECO:0000313" key="1">
    <source>
        <dbReference type="EMBL" id="KAF1953873.1"/>
    </source>
</evidence>
<reference evidence="1" key="1">
    <citation type="journal article" date="2020" name="Stud. Mycol.">
        <title>101 Dothideomycetes genomes: a test case for predicting lifestyles and emergence of pathogens.</title>
        <authorList>
            <person name="Haridas S."/>
            <person name="Albert R."/>
            <person name="Binder M."/>
            <person name="Bloem J."/>
            <person name="Labutti K."/>
            <person name="Salamov A."/>
            <person name="Andreopoulos B."/>
            <person name="Baker S."/>
            <person name="Barry K."/>
            <person name="Bills G."/>
            <person name="Bluhm B."/>
            <person name="Cannon C."/>
            <person name="Castanera R."/>
            <person name="Culley D."/>
            <person name="Daum C."/>
            <person name="Ezra D."/>
            <person name="Gonzalez J."/>
            <person name="Henrissat B."/>
            <person name="Kuo A."/>
            <person name="Liang C."/>
            <person name="Lipzen A."/>
            <person name="Lutzoni F."/>
            <person name="Magnuson J."/>
            <person name="Mondo S."/>
            <person name="Nolan M."/>
            <person name="Ohm R."/>
            <person name="Pangilinan J."/>
            <person name="Park H.-J."/>
            <person name="Ramirez L."/>
            <person name="Alfaro M."/>
            <person name="Sun H."/>
            <person name="Tritt A."/>
            <person name="Yoshinaga Y."/>
            <person name="Zwiers L.-H."/>
            <person name="Turgeon B."/>
            <person name="Goodwin S."/>
            <person name="Spatafora J."/>
            <person name="Crous P."/>
            <person name="Grigoriev I."/>
        </authorList>
    </citation>
    <scope>NUCLEOTIDE SEQUENCE</scope>
    <source>
        <strain evidence="1">CBS 675.92</strain>
    </source>
</reference>
<accession>A0A6A5TLW6</accession>
<gene>
    <name evidence="1" type="ORF">CC80DRAFT_132129</name>
</gene>
<keyword evidence="2" id="KW-1185">Reference proteome</keyword>
<dbReference type="Proteomes" id="UP000800035">
    <property type="component" value="Unassembled WGS sequence"/>
</dbReference>
<proteinExistence type="predicted"/>
<evidence type="ECO:0000313" key="2">
    <source>
        <dbReference type="Proteomes" id="UP000800035"/>
    </source>
</evidence>
<protein>
    <submittedName>
        <fullName evidence="1">Uncharacterized protein</fullName>
    </submittedName>
</protein>
<organism evidence="1 2">
    <name type="scientific">Byssothecium circinans</name>
    <dbReference type="NCBI Taxonomy" id="147558"/>
    <lineage>
        <taxon>Eukaryota</taxon>
        <taxon>Fungi</taxon>
        <taxon>Dikarya</taxon>
        <taxon>Ascomycota</taxon>
        <taxon>Pezizomycotina</taxon>
        <taxon>Dothideomycetes</taxon>
        <taxon>Pleosporomycetidae</taxon>
        <taxon>Pleosporales</taxon>
        <taxon>Massarineae</taxon>
        <taxon>Massarinaceae</taxon>
        <taxon>Byssothecium</taxon>
    </lineage>
</organism>
<dbReference type="AlphaFoldDB" id="A0A6A5TLW6"/>